<proteinExistence type="predicted"/>
<protein>
    <recommendedName>
        <fullName evidence="3">Nucleic-acid-binding Zn-ribbon protein</fullName>
    </recommendedName>
</protein>
<evidence type="ECO:0000313" key="2">
    <source>
        <dbReference type="Proteomes" id="UP000838821"/>
    </source>
</evidence>
<accession>A0ABM9BXG9</accession>
<name>A0ABM9BXG9_9BACL</name>
<gene>
    <name evidence="1" type="ORF">PAECIP111891_00743</name>
</gene>
<dbReference type="RefSeq" id="WP_236284732.1">
    <property type="nucleotide sequence ID" value="NZ_CAKMMW010000002.1"/>
</dbReference>
<dbReference type="InterPro" id="IPR018652">
    <property type="entry name" value="DUF2082_NA-bd_Znr"/>
</dbReference>
<evidence type="ECO:0008006" key="3">
    <source>
        <dbReference type="Google" id="ProtNLM"/>
    </source>
</evidence>
<sequence>MIECPWCHEQVQLVEDVCPACKQEVLTYHLNPDGEESDVEELTEYEEIDELSLEERISRQYKCCKCNHKECHIKEIAMTGTGLSKMFDIQHHHFLAVSCLHCGYVEMYDPNVLQSKKAGSLGTLLDIIFGG</sequence>
<reference evidence="1" key="1">
    <citation type="submission" date="2022-01" db="EMBL/GenBank/DDBJ databases">
        <authorList>
            <person name="Criscuolo A."/>
        </authorList>
    </citation>
    <scope>NUCLEOTIDE SEQUENCE</scope>
    <source>
        <strain evidence="1">CIP111891</strain>
    </source>
</reference>
<dbReference type="EMBL" id="CAKMMW010000002">
    <property type="protein sequence ID" value="CAH1195809.1"/>
    <property type="molecule type" value="Genomic_DNA"/>
</dbReference>
<evidence type="ECO:0000313" key="1">
    <source>
        <dbReference type="EMBL" id="CAH1195809.1"/>
    </source>
</evidence>
<keyword evidence="2" id="KW-1185">Reference proteome</keyword>
<comment type="caution">
    <text evidence="1">The sequence shown here is derived from an EMBL/GenBank/DDBJ whole genome shotgun (WGS) entry which is preliminary data.</text>
</comment>
<organism evidence="1 2">
    <name type="scientific">Paenibacillus allorhizoplanae</name>
    <dbReference type="NCBI Taxonomy" id="2905648"/>
    <lineage>
        <taxon>Bacteria</taxon>
        <taxon>Bacillati</taxon>
        <taxon>Bacillota</taxon>
        <taxon>Bacilli</taxon>
        <taxon>Bacillales</taxon>
        <taxon>Paenibacillaceae</taxon>
        <taxon>Paenibacillus</taxon>
    </lineage>
</organism>
<dbReference type="Proteomes" id="UP000838821">
    <property type="component" value="Unassembled WGS sequence"/>
</dbReference>
<dbReference type="Pfam" id="PF09855">
    <property type="entry name" value="Zn_ribbon_13"/>
    <property type="match status" value="1"/>
</dbReference>